<dbReference type="SFLD" id="SFLDF00288">
    <property type="entry name" value="HemN-like__clustered_with_nucl"/>
    <property type="match status" value="1"/>
</dbReference>
<dbReference type="KEGG" id="tvd:SG34_006820"/>
<keyword evidence="5 10" id="KW-0949">S-adenosyl-L-methionine</keyword>
<reference evidence="12 13" key="2">
    <citation type="journal article" date="2022" name="Mar. Drugs">
        <title>Bioassay-Guided Fractionation Leads to the Detection of Cholic Acid Generated by the Rare Thalassomonas sp.</title>
        <authorList>
            <person name="Pheiffer F."/>
            <person name="Schneider Y.K."/>
            <person name="Hansen E.H."/>
            <person name="Andersen J.H."/>
            <person name="Isaksson J."/>
            <person name="Busche T."/>
            <person name="R C."/>
            <person name="Kalinowski J."/>
            <person name="Zyl L.V."/>
            <person name="Trindade M."/>
        </authorList>
    </citation>
    <scope>NUCLEOTIDE SEQUENCE [LARGE SCALE GENOMIC DNA]</scope>
    <source>
        <strain evidence="12 13">XOM25</strain>
    </source>
</reference>
<sequence length="381" mass="42808">MLQLPPLSLYIHIPWCVQKCPYCDFNSHALKHDIPEQDYVRELIADLDSDIARFNLKDRPLHSIFIGGGTPSLFSPEAIQSLLSQVLSRFEHRADIEITLEANPGTVEAGKFTGFAQAGVSRLSIGVQSFASDKLIKLGRIHDGCQASKAAELATSCGVSSFNLDLMHGLPQQSIENALDDLTTAIGLNPTHLSWYQLTIEPNTPFYSRPPKLPEDEVLWSIQDQGIALLHAAGYRQYEISAFSREGYQCRHNLNYWQFGDYLGIGCGAHGKITDINHGEIYRTVKVKHPKGYLEKDRTHLDQLKTVSAEELPFEYMMNRLRLSAPFHLDEFQARTGLAQASISDLLEQAREKQLLSNQGQAWQVTTTGHRYLNDLLSLFL</sequence>
<keyword evidence="4 10" id="KW-0349">Heme</keyword>
<comment type="cofactor">
    <cofactor evidence="1">
        <name>[4Fe-4S] cluster</name>
        <dbReference type="ChEBI" id="CHEBI:49883"/>
    </cofactor>
</comment>
<keyword evidence="13" id="KW-1185">Reference proteome</keyword>
<dbReference type="GO" id="GO:0005737">
    <property type="term" value="C:cytoplasm"/>
    <property type="evidence" value="ECO:0007669"/>
    <property type="project" value="UniProtKB-SubCell"/>
</dbReference>
<dbReference type="InterPro" id="IPR007197">
    <property type="entry name" value="rSAM"/>
</dbReference>
<dbReference type="PANTHER" id="PTHR13932:SF5">
    <property type="entry name" value="RADICAL S-ADENOSYL METHIONINE DOMAIN-CONTAINING PROTEIN 1, MITOCHONDRIAL"/>
    <property type="match status" value="1"/>
</dbReference>
<dbReference type="Pfam" id="PF06969">
    <property type="entry name" value="HemN_C"/>
    <property type="match status" value="1"/>
</dbReference>
<dbReference type="NCBIfam" id="TIGR00539">
    <property type="entry name" value="hemN_rel"/>
    <property type="match status" value="1"/>
</dbReference>
<dbReference type="Gene3D" id="3.20.20.70">
    <property type="entry name" value="Aldolase class I"/>
    <property type="match status" value="1"/>
</dbReference>
<keyword evidence="8 10" id="KW-0411">Iron-sulfur</keyword>
<dbReference type="InterPro" id="IPR010723">
    <property type="entry name" value="HemN_C"/>
</dbReference>
<dbReference type="GO" id="GO:0004109">
    <property type="term" value="F:coproporphyrinogen oxidase activity"/>
    <property type="evidence" value="ECO:0007669"/>
    <property type="project" value="InterPro"/>
</dbReference>
<evidence type="ECO:0000256" key="1">
    <source>
        <dbReference type="ARBA" id="ARBA00001966"/>
    </source>
</evidence>
<evidence type="ECO:0000313" key="12">
    <source>
        <dbReference type="EMBL" id="WDE06618.1"/>
    </source>
</evidence>
<dbReference type="GO" id="GO:0006779">
    <property type="term" value="P:porphyrin-containing compound biosynthetic process"/>
    <property type="evidence" value="ECO:0007669"/>
    <property type="project" value="InterPro"/>
</dbReference>
<keyword evidence="6 10" id="KW-0479">Metal-binding</keyword>
<name>A0AAE9Z4S9_9GAMM</name>
<evidence type="ECO:0000256" key="9">
    <source>
        <dbReference type="ARBA" id="ARBA00023186"/>
    </source>
</evidence>
<dbReference type="PANTHER" id="PTHR13932">
    <property type="entry name" value="COPROPORPHYRINIGEN III OXIDASE"/>
    <property type="match status" value="1"/>
</dbReference>
<keyword evidence="9 10" id="KW-0143">Chaperone</keyword>
<proteinExistence type="inferred from homology"/>
<dbReference type="InterPro" id="IPR004559">
    <property type="entry name" value="HemW-like"/>
</dbReference>
<dbReference type="CDD" id="cd01335">
    <property type="entry name" value="Radical_SAM"/>
    <property type="match status" value="1"/>
</dbReference>
<evidence type="ECO:0000256" key="3">
    <source>
        <dbReference type="ARBA" id="ARBA00017228"/>
    </source>
</evidence>
<dbReference type="GO" id="GO:0051539">
    <property type="term" value="F:4 iron, 4 sulfur cluster binding"/>
    <property type="evidence" value="ECO:0007669"/>
    <property type="project" value="UniProtKB-UniRule"/>
</dbReference>
<dbReference type="SFLD" id="SFLDS00029">
    <property type="entry name" value="Radical_SAM"/>
    <property type="match status" value="1"/>
</dbReference>
<protein>
    <recommendedName>
        <fullName evidence="3 10">Heme chaperone HemW</fullName>
    </recommendedName>
</protein>
<comment type="similarity">
    <text evidence="2">Belongs to the anaerobic coproporphyrinogen-III oxidase family. HemW subfamily.</text>
</comment>
<evidence type="ECO:0000313" key="13">
    <source>
        <dbReference type="Proteomes" id="UP000032352"/>
    </source>
</evidence>
<gene>
    <name evidence="12" type="primary">hemW</name>
    <name evidence="12" type="ORF">SG34_006820</name>
</gene>
<keyword evidence="7 10" id="KW-0408">Iron</keyword>
<reference evidence="12 13" key="1">
    <citation type="journal article" date="2015" name="Genome Announc.">
        <title>Draft Genome Sequences of Marine Isolates of Thalassomonas viridans and Thalassomonas actiniarum.</title>
        <authorList>
            <person name="Olonade I."/>
            <person name="van Zyl L.J."/>
            <person name="Trindade M."/>
        </authorList>
    </citation>
    <scope>NUCLEOTIDE SEQUENCE [LARGE SCALE GENOMIC DNA]</scope>
    <source>
        <strain evidence="12 13">XOM25</strain>
    </source>
</reference>
<dbReference type="GO" id="GO:0046872">
    <property type="term" value="F:metal ion binding"/>
    <property type="evidence" value="ECO:0007669"/>
    <property type="project" value="UniProtKB-UniRule"/>
</dbReference>
<dbReference type="AlphaFoldDB" id="A0AAE9Z4S9"/>
<dbReference type="InterPro" id="IPR006638">
    <property type="entry name" value="Elp3/MiaA/NifB-like_rSAM"/>
</dbReference>
<feature type="domain" description="Radical SAM core" evidence="11">
    <location>
        <begin position="1"/>
        <end position="236"/>
    </location>
</feature>
<accession>A0AAE9Z4S9</accession>
<evidence type="ECO:0000259" key="11">
    <source>
        <dbReference type="PROSITE" id="PS51918"/>
    </source>
</evidence>
<comment type="function">
    <text evidence="10">Probably acts as a heme chaperone, transferring heme to an unknown acceptor. Binds one molecule of heme per monomer, possibly covalently. Binds 1 [4Fe-4S] cluster. The cluster is coordinated with 3 cysteines and an exchangeable S-adenosyl-L-methionine.</text>
</comment>
<keyword evidence="10" id="KW-0963">Cytoplasm</keyword>
<dbReference type="Proteomes" id="UP000032352">
    <property type="component" value="Chromosome"/>
</dbReference>
<dbReference type="InterPro" id="IPR013785">
    <property type="entry name" value="Aldolase_TIM"/>
</dbReference>
<evidence type="ECO:0000256" key="2">
    <source>
        <dbReference type="ARBA" id="ARBA00006100"/>
    </source>
</evidence>
<dbReference type="InterPro" id="IPR058240">
    <property type="entry name" value="rSAM_sf"/>
</dbReference>
<evidence type="ECO:0000256" key="7">
    <source>
        <dbReference type="ARBA" id="ARBA00023004"/>
    </source>
</evidence>
<evidence type="ECO:0000256" key="5">
    <source>
        <dbReference type="ARBA" id="ARBA00022691"/>
    </source>
</evidence>
<dbReference type="Pfam" id="PF04055">
    <property type="entry name" value="Radical_SAM"/>
    <property type="match status" value="1"/>
</dbReference>
<dbReference type="InterPro" id="IPR034505">
    <property type="entry name" value="Coproporphyrinogen-III_oxidase"/>
</dbReference>
<dbReference type="SUPFAM" id="SSF102114">
    <property type="entry name" value="Radical SAM enzymes"/>
    <property type="match status" value="1"/>
</dbReference>
<evidence type="ECO:0000256" key="6">
    <source>
        <dbReference type="ARBA" id="ARBA00022723"/>
    </source>
</evidence>
<keyword evidence="10" id="KW-0004">4Fe-4S</keyword>
<evidence type="ECO:0000256" key="4">
    <source>
        <dbReference type="ARBA" id="ARBA00022617"/>
    </source>
</evidence>
<dbReference type="PROSITE" id="PS51918">
    <property type="entry name" value="RADICAL_SAM"/>
    <property type="match status" value="1"/>
</dbReference>
<comment type="subcellular location">
    <subcellularLocation>
        <location evidence="10">Cytoplasm</location>
    </subcellularLocation>
</comment>
<organism evidence="12 13">
    <name type="scientific">Thalassomonas viridans</name>
    <dbReference type="NCBI Taxonomy" id="137584"/>
    <lineage>
        <taxon>Bacteria</taxon>
        <taxon>Pseudomonadati</taxon>
        <taxon>Pseudomonadota</taxon>
        <taxon>Gammaproteobacteria</taxon>
        <taxon>Alteromonadales</taxon>
        <taxon>Colwelliaceae</taxon>
        <taxon>Thalassomonas</taxon>
    </lineage>
</organism>
<dbReference type="SMART" id="SM00729">
    <property type="entry name" value="Elp3"/>
    <property type="match status" value="1"/>
</dbReference>
<dbReference type="EMBL" id="CP059733">
    <property type="protein sequence ID" value="WDE06618.1"/>
    <property type="molecule type" value="Genomic_DNA"/>
</dbReference>
<dbReference type="SFLD" id="SFLDF00562">
    <property type="entry name" value="HemN-like__clustered_with_heat"/>
    <property type="match status" value="1"/>
</dbReference>
<evidence type="ECO:0000256" key="10">
    <source>
        <dbReference type="RuleBase" id="RU364116"/>
    </source>
</evidence>
<dbReference type="SFLD" id="SFLDG01065">
    <property type="entry name" value="anaerobic_coproporphyrinogen-I"/>
    <property type="match status" value="1"/>
</dbReference>
<evidence type="ECO:0000256" key="8">
    <source>
        <dbReference type="ARBA" id="ARBA00023014"/>
    </source>
</evidence>